<proteinExistence type="inferred from homology"/>
<evidence type="ECO:0000256" key="2">
    <source>
        <dbReference type="ARBA" id="ARBA00022701"/>
    </source>
</evidence>
<keyword evidence="2" id="KW-0493">Microtubule</keyword>
<keyword evidence="6" id="KW-1185">Reference proteome</keyword>
<dbReference type="AlphaFoldDB" id="A0A1Q9DGT6"/>
<gene>
    <name evidence="5" type="primary">TUBA6</name>
    <name evidence="5" type="ORF">AK812_SmicGene23677</name>
</gene>
<dbReference type="Gene3D" id="1.10.287.600">
    <property type="entry name" value="Helix hairpin bin"/>
    <property type="match status" value="1"/>
</dbReference>
<dbReference type="SUPFAM" id="SSF55307">
    <property type="entry name" value="Tubulin C-terminal domain-like"/>
    <property type="match status" value="1"/>
</dbReference>
<comment type="caution">
    <text evidence="5">The sequence shown here is derived from an EMBL/GenBank/DDBJ whole genome shotgun (WGS) entry which is preliminary data.</text>
</comment>
<dbReference type="InterPro" id="IPR008280">
    <property type="entry name" value="Tub_FtsZ_C"/>
</dbReference>
<evidence type="ECO:0000256" key="4">
    <source>
        <dbReference type="ARBA" id="ARBA00023134"/>
    </source>
</evidence>
<comment type="similarity">
    <text evidence="1">Belongs to the tubulin family.</text>
</comment>
<dbReference type="GO" id="GO:0005874">
    <property type="term" value="C:microtubule"/>
    <property type="evidence" value="ECO:0007669"/>
    <property type="project" value="UniProtKB-KW"/>
</dbReference>
<evidence type="ECO:0000256" key="1">
    <source>
        <dbReference type="ARBA" id="ARBA00009636"/>
    </source>
</evidence>
<keyword evidence="4" id="KW-0342">GTP-binding</keyword>
<keyword evidence="3" id="KW-0547">Nucleotide-binding</keyword>
<dbReference type="InterPro" id="IPR023123">
    <property type="entry name" value="Tubulin_C"/>
</dbReference>
<evidence type="ECO:0000256" key="3">
    <source>
        <dbReference type="ARBA" id="ARBA00022741"/>
    </source>
</evidence>
<accession>A0A1Q9DGT6</accession>
<protein>
    <submittedName>
        <fullName evidence="5">Tubulin alpha-6 chain</fullName>
    </submittedName>
</protein>
<sequence length="169" mass="19244">MRLISLRARLQCTQGRLNIKLELLQGVPSSGADGQASSISGGKQKQDIERSVVFATNNTAVHEVFDRSIKSWDSMYKSKAYVHVFEQDGISVQDLMESRNIVQYISDAYTEFARWEDKFFEEMSGGPKPVIRERAIDNDEQRNIAQELKELWHGEMYIKVDPSRAGGQL</sequence>
<dbReference type="EMBL" id="LSRX01000548">
    <property type="protein sequence ID" value="OLP94320.1"/>
    <property type="molecule type" value="Genomic_DNA"/>
</dbReference>
<dbReference type="OrthoDB" id="419783at2759"/>
<dbReference type="GO" id="GO:0005525">
    <property type="term" value="F:GTP binding"/>
    <property type="evidence" value="ECO:0007669"/>
    <property type="project" value="UniProtKB-KW"/>
</dbReference>
<dbReference type="Proteomes" id="UP000186817">
    <property type="component" value="Unassembled WGS sequence"/>
</dbReference>
<organism evidence="5 6">
    <name type="scientific">Symbiodinium microadriaticum</name>
    <name type="common">Dinoflagellate</name>
    <name type="synonym">Zooxanthella microadriatica</name>
    <dbReference type="NCBI Taxonomy" id="2951"/>
    <lineage>
        <taxon>Eukaryota</taxon>
        <taxon>Sar</taxon>
        <taxon>Alveolata</taxon>
        <taxon>Dinophyceae</taxon>
        <taxon>Suessiales</taxon>
        <taxon>Symbiodiniaceae</taxon>
        <taxon>Symbiodinium</taxon>
    </lineage>
</organism>
<evidence type="ECO:0000313" key="5">
    <source>
        <dbReference type="EMBL" id="OLP94320.1"/>
    </source>
</evidence>
<reference evidence="5 6" key="1">
    <citation type="submission" date="2016-02" db="EMBL/GenBank/DDBJ databases">
        <title>Genome analysis of coral dinoflagellate symbionts highlights evolutionary adaptations to a symbiotic lifestyle.</title>
        <authorList>
            <person name="Aranda M."/>
            <person name="Li Y."/>
            <person name="Liew Y.J."/>
            <person name="Baumgarten S."/>
            <person name="Simakov O."/>
            <person name="Wilson M."/>
            <person name="Piel J."/>
            <person name="Ashoor H."/>
            <person name="Bougouffa S."/>
            <person name="Bajic V.B."/>
            <person name="Ryu T."/>
            <person name="Ravasi T."/>
            <person name="Bayer T."/>
            <person name="Micklem G."/>
            <person name="Kim H."/>
            <person name="Bhak J."/>
            <person name="Lajeunesse T.C."/>
            <person name="Voolstra C.R."/>
        </authorList>
    </citation>
    <scope>NUCLEOTIDE SEQUENCE [LARGE SCALE GENOMIC DNA]</scope>
    <source>
        <strain evidence="5 6">CCMP2467</strain>
    </source>
</reference>
<name>A0A1Q9DGT6_SYMMI</name>
<evidence type="ECO:0000313" key="6">
    <source>
        <dbReference type="Proteomes" id="UP000186817"/>
    </source>
</evidence>